<dbReference type="GO" id="GO:0003723">
    <property type="term" value="F:RNA binding"/>
    <property type="evidence" value="ECO:0007669"/>
    <property type="project" value="UniProtKB-UniRule"/>
</dbReference>
<feature type="domain" description="GYF" evidence="9">
    <location>
        <begin position="5"/>
        <end position="60"/>
    </location>
</feature>
<keyword evidence="5" id="KW-0508">mRNA splicing</keyword>
<dbReference type="PROSITE" id="PS50829">
    <property type="entry name" value="GYF"/>
    <property type="match status" value="1"/>
</dbReference>
<dbReference type="SMART" id="SM00360">
    <property type="entry name" value="RRM"/>
    <property type="match status" value="2"/>
</dbReference>
<dbReference type="CDD" id="cd12282">
    <property type="entry name" value="RRM2_TatSF1_like"/>
    <property type="match status" value="1"/>
</dbReference>
<dbReference type="InterPro" id="IPR034392">
    <property type="entry name" value="TatSF1-like_RRM1"/>
</dbReference>
<dbReference type="GO" id="GO:0005684">
    <property type="term" value="C:U2-type spliceosomal complex"/>
    <property type="evidence" value="ECO:0007669"/>
    <property type="project" value="TreeGrafter"/>
</dbReference>
<dbReference type="FunFam" id="3.30.70.330:FF:000105">
    <property type="entry name" value="HIV Tat-specific factor 1 homolog"/>
    <property type="match status" value="1"/>
</dbReference>
<comment type="caution">
    <text evidence="10">The sequence shown here is derived from an EMBL/GenBank/DDBJ whole genome shotgun (WGS) entry which is preliminary data.</text>
</comment>
<dbReference type="Gene3D" id="3.30.1490.40">
    <property type="match status" value="1"/>
</dbReference>
<dbReference type="SUPFAM" id="SSF55277">
    <property type="entry name" value="GYF domain"/>
    <property type="match status" value="1"/>
</dbReference>
<evidence type="ECO:0000256" key="1">
    <source>
        <dbReference type="ARBA" id="ARBA00007747"/>
    </source>
</evidence>
<keyword evidence="4 6" id="KW-0694">RNA-binding</keyword>
<feature type="compositionally biased region" description="Low complexity" evidence="7">
    <location>
        <begin position="245"/>
        <end position="267"/>
    </location>
</feature>
<dbReference type="CDD" id="cd12281">
    <property type="entry name" value="RRM1_TatSF1_like"/>
    <property type="match status" value="1"/>
</dbReference>
<feature type="region of interest" description="Disordered" evidence="7">
    <location>
        <begin position="233"/>
        <end position="291"/>
    </location>
</feature>
<evidence type="ECO:0000256" key="2">
    <source>
        <dbReference type="ARBA" id="ARBA00022664"/>
    </source>
</evidence>
<dbReference type="InterPro" id="IPR035979">
    <property type="entry name" value="RBD_domain_sf"/>
</dbReference>
<dbReference type="InterPro" id="IPR000504">
    <property type="entry name" value="RRM_dom"/>
</dbReference>
<evidence type="ECO:0000256" key="4">
    <source>
        <dbReference type="ARBA" id="ARBA00022884"/>
    </source>
</evidence>
<dbReference type="GO" id="GO:0000398">
    <property type="term" value="P:mRNA splicing, via spliceosome"/>
    <property type="evidence" value="ECO:0007669"/>
    <property type="project" value="InterPro"/>
</dbReference>
<evidence type="ECO:0000256" key="7">
    <source>
        <dbReference type="SAM" id="MobiDB-lite"/>
    </source>
</evidence>
<feature type="region of interest" description="Disordered" evidence="7">
    <location>
        <begin position="128"/>
        <end position="151"/>
    </location>
</feature>
<feature type="region of interest" description="Disordered" evidence="7">
    <location>
        <begin position="64"/>
        <end position="107"/>
    </location>
</feature>
<feature type="domain" description="RRM" evidence="8">
    <location>
        <begin position="303"/>
        <end position="390"/>
    </location>
</feature>
<accession>A0A2P6VHJ0</accession>
<dbReference type="SUPFAM" id="SSF54928">
    <property type="entry name" value="RNA-binding domain, RBD"/>
    <property type="match status" value="1"/>
</dbReference>
<protein>
    <submittedName>
        <fullName evidence="10">Splicing factor U2AF-associated 2</fullName>
    </submittedName>
</protein>
<dbReference type="SMART" id="SM00444">
    <property type="entry name" value="GYF"/>
    <property type="match status" value="1"/>
</dbReference>
<dbReference type="PANTHER" id="PTHR15608:SF0">
    <property type="entry name" value="HIV TAT-SPECIFIC FACTOR 1"/>
    <property type="match status" value="1"/>
</dbReference>
<dbReference type="InterPro" id="IPR034393">
    <property type="entry name" value="TatSF1-like"/>
</dbReference>
<evidence type="ECO:0000256" key="3">
    <source>
        <dbReference type="ARBA" id="ARBA00022737"/>
    </source>
</evidence>
<evidence type="ECO:0000259" key="9">
    <source>
        <dbReference type="PROSITE" id="PS50829"/>
    </source>
</evidence>
<evidence type="ECO:0000259" key="8">
    <source>
        <dbReference type="PROSITE" id="PS50102"/>
    </source>
</evidence>
<dbReference type="InterPro" id="IPR035445">
    <property type="entry name" value="GYF-like_dom_sf"/>
</dbReference>
<dbReference type="PROSITE" id="PS50102">
    <property type="entry name" value="RRM"/>
    <property type="match status" value="2"/>
</dbReference>
<dbReference type="STRING" id="554055.A0A2P6VHJ0"/>
<comment type="similarity">
    <text evidence="1">Belongs to the HTATSF1 family.</text>
</comment>
<dbReference type="EMBL" id="LHPF02000006">
    <property type="protein sequence ID" value="PSC73552.1"/>
    <property type="molecule type" value="Genomic_DNA"/>
</dbReference>
<evidence type="ECO:0000256" key="6">
    <source>
        <dbReference type="PROSITE-ProRule" id="PRU00176"/>
    </source>
</evidence>
<evidence type="ECO:0000313" key="11">
    <source>
        <dbReference type="Proteomes" id="UP000239649"/>
    </source>
</evidence>
<organism evidence="10 11">
    <name type="scientific">Micractinium conductrix</name>
    <dbReference type="NCBI Taxonomy" id="554055"/>
    <lineage>
        <taxon>Eukaryota</taxon>
        <taxon>Viridiplantae</taxon>
        <taxon>Chlorophyta</taxon>
        <taxon>core chlorophytes</taxon>
        <taxon>Trebouxiophyceae</taxon>
        <taxon>Chlorellales</taxon>
        <taxon>Chlorellaceae</taxon>
        <taxon>Chlorella clade</taxon>
        <taxon>Micractinium</taxon>
    </lineage>
</organism>
<dbReference type="OrthoDB" id="10258585at2759"/>
<dbReference type="FunFam" id="3.30.70.330:FF:000329">
    <property type="entry name" value="splicing factor U2AF-associated protein 2"/>
    <property type="match status" value="1"/>
</dbReference>
<dbReference type="InterPro" id="IPR003169">
    <property type="entry name" value="GYF"/>
</dbReference>
<feature type="domain" description="RRM" evidence="8">
    <location>
        <begin position="433"/>
        <end position="511"/>
    </location>
</feature>
<dbReference type="InterPro" id="IPR025640">
    <property type="entry name" value="GYF_2"/>
</dbReference>
<evidence type="ECO:0000256" key="5">
    <source>
        <dbReference type="ARBA" id="ARBA00023187"/>
    </source>
</evidence>
<dbReference type="InterPro" id="IPR012677">
    <property type="entry name" value="Nucleotide-bd_a/b_plait_sf"/>
</dbReference>
<name>A0A2P6VHJ0_9CHLO</name>
<dbReference type="GO" id="GO:0005686">
    <property type="term" value="C:U2 snRNP"/>
    <property type="evidence" value="ECO:0007669"/>
    <property type="project" value="TreeGrafter"/>
</dbReference>
<dbReference type="Gene3D" id="3.30.70.330">
    <property type="match status" value="2"/>
</dbReference>
<dbReference type="Proteomes" id="UP000239649">
    <property type="component" value="Unassembled WGS sequence"/>
</dbReference>
<keyword evidence="11" id="KW-1185">Reference proteome</keyword>
<sequence>MALPQDGWHYLDAAQQSQGPFPLAYLQALNQQGYFASEDVLFWRGGQGEWKPLRELSDLHAALQQPPPEGYAGGGGEAADAAAAVGAAQPEAPQRRRGKGKKGAAAAAVPSDPALAGFLSEISALEAGEEGAAEGGAPASPPPDERRFEDDDGTWYAWDSTLRKFMPEGEAAVAPDGAAGGAGAGGAAAAAAVQPAGYNEADMVFVPDEEVQPEYVPPPKYDQLPDIADEEGQAGTTAAGERQQGGDAQQPAAAGAAADAAAAAPAAGDKRDAQAAALEAAREKSKKAKEGKPQGWFDLKINTNVYVTGLPDDVTEAELLETFSKCGVIKEDLDGKPRIKIYRDRETGRPKGDGLITYLKEPSVDLALQILDSTPLRYGLPPMSVTLAKFEQKGEEFVQRKANKKQAKKKLEKLERRALGWGGFDDLLKPQEVTVILKNMFHPDEFIENPFYKEELETDLKAECGKLGKVDKLRVFHQHPEGVVSVKFTALEPADECVKRMNGRFFGGRQLVAHKWDGYTNFNIKVQETEEEQQARLERFAAELEAGGAAGAEPAAQ</sequence>
<dbReference type="Pfam" id="PF14237">
    <property type="entry name" value="GYF_2"/>
    <property type="match status" value="1"/>
</dbReference>
<evidence type="ECO:0000313" key="10">
    <source>
        <dbReference type="EMBL" id="PSC73552.1"/>
    </source>
</evidence>
<gene>
    <name evidence="10" type="ORF">C2E20_2917</name>
</gene>
<proteinExistence type="inferred from homology"/>
<keyword evidence="2" id="KW-0507">mRNA processing</keyword>
<dbReference type="AlphaFoldDB" id="A0A2P6VHJ0"/>
<feature type="compositionally biased region" description="Low complexity" evidence="7">
    <location>
        <begin position="78"/>
        <end position="92"/>
    </location>
</feature>
<reference evidence="10 11" key="1">
    <citation type="journal article" date="2018" name="Plant J.">
        <title>Genome sequences of Chlorella sorokiniana UTEX 1602 and Micractinium conductrix SAG 241.80: implications to maltose excretion by a green alga.</title>
        <authorList>
            <person name="Arriola M.B."/>
            <person name="Velmurugan N."/>
            <person name="Zhang Y."/>
            <person name="Plunkett M.H."/>
            <person name="Hondzo H."/>
            <person name="Barney B.M."/>
        </authorList>
    </citation>
    <scope>NUCLEOTIDE SEQUENCE [LARGE SCALE GENOMIC DNA]</scope>
    <source>
        <strain evidence="10 11">SAG 241.80</strain>
    </source>
</reference>
<dbReference type="PANTHER" id="PTHR15608">
    <property type="entry name" value="SPLICING FACTOR U2AF-ASSOCIATED PROTEIN 2"/>
    <property type="match status" value="1"/>
</dbReference>
<dbReference type="Pfam" id="PF00076">
    <property type="entry name" value="RRM_1"/>
    <property type="match status" value="2"/>
</dbReference>
<keyword evidence="3" id="KW-0677">Repeat</keyword>
<feature type="compositionally biased region" description="Basic and acidic residues" evidence="7">
    <location>
        <begin position="280"/>
        <end position="291"/>
    </location>
</feature>